<keyword evidence="9" id="KW-1185">Reference proteome</keyword>
<evidence type="ECO:0000259" key="7">
    <source>
        <dbReference type="PROSITE" id="PS50893"/>
    </source>
</evidence>
<evidence type="ECO:0000256" key="6">
    <source>
        <dbReference type="ARBA" id="ARBA00023136"/>
    </source>
</evidence>
<dbReference type="GO" id="GO:0005524">
    <property type="term" value="F:ATP binding"/>
    <property type="evidence" value="ECO:0007669"/>
    <property type="project" value="UniProtKB-KW"/>
</dbReference>
<dbReference type="PANTHER" id="PTHR43499:SF1">
    <property type="entry name" value="ABC TRANSPORTER I FAMILY MEMBER 1"/>
    <property type="match status" value="1"/>
</dbReference>
<keyword evidence="3" id="KW-0201">Cytochrome c-type biogenesis</keyword>
<dbReference type="InterPro" id="IPR017871">
    <property type="entry name" value="ABC_transporter-like_CS"/>
</dbReference>
<evidence type="ECO:0000256" key="2">
    <source>
        <dbReference type="ARBA" id="ARBA00022741"/>
    </source>
</evidence>
<evidence type="ECO:0000256" key="3">
    <source>
        <dbReference type="ARBA" id="ARBA00022748"/>
    </source>
</evidence>
<name>A0ABP1C3Q1_9GAMM</name>
<sequence length="216" mass="22948">MSISSFPMAGAGLELWAQNLECQRGDAILFSGVNFRLVSGQILQVEGANGSGKTSLLRILAGLSPPSAGDVLWRGERIGRRRAAFSEEIAYLGHQLGLKAELSVRENLHWACALKARAHGLEQVGPALARVGLAGREDVPVRALSAGQRQRIGLARLVSSGAALWILDEPFTALDAAGIAVAHQLLEEHVERGGLAVVTSHQAIQLRTGPFKLQLG</sequence>
<proteinExistence type="predicted"/>
<dbReference type="InterPro" id="IPR027417">
    <property type="entry name" value="P-loop_NTPase"/>
</dbReference>
<evidence type="ECO:0000256" key="4">
    <source>
        <dbReference type="ARBA" id="ARBA00022840"/>
    </source>
</evidence>
<keyword evidence="6" id="KW-0472">Membrane</keyword>
<dbReference type="PROSITE" id="PS00211">
    <property type="entry name" value="ABC_TRANSPORTER_1"/>
    <property type="match status" value="1"/>
</dbReference>
<dbReference type="PANTHER" id="PTHR43499">
    <property type="entry name" value="ABC TRANSPORTER I FAMILY MEMBER 1"/>
    <property type="match status" value="1"/>
</dbReference>
<keyword evidence="1" id="KW-0813">Transport</keyword>
<dbReference type="Gene3D" id="3.40.50.300">
    <property type="entry name" value="P-loop containing nucleotide triphosphate hydrolases"/>
    <property type="match status" value="1"/>
</dbReference>
<evidence type="ECO:0000313" key="9">
    <source>
        <dbReference type="Proteomes" id="UP001497493"/>
    </source>
</evidence>
<dbReference type="InterPro" id="IPR003593">
    <property type="entry name" value="AAA+_ATPase"/>
</dbReference>
<gene>
    <name evidence="8" type="primary">ccmA</name>
    <name evidence="8" type="ORF">MECH1_V1_0045</name>
</gene>
<evidence type="ECO:0000313" key="8">
    <source>
        <dbReference type="EMBL" id="CAL1238833.1"/>
    </source>
</evidence>
<accession>A0ABP1C3Q1</accession>
<keyword evidence="5" id="KW-1278">Translocase</keyword>
<organism evidence="8 9">
    <name type="scientific">Candidatus Methylocalor cossyra</name>
    <dbReference type="NCBI Taxonomy" id="3108543"/>
    <lineage>
        <taxon>Bacteria</taxon>
        <taxon>Pseudomonadati</taxon>
        <taxon>Pseudomonadota</taxon>
        <taxon>Gammaproteobacteria</taxon>
        <taxon>Methylococcales</taxon>
        <taxon>Methylococcaceae</taxon>
        <taxon>Candidatus Methylocalor</taxon>
    </lineage>
</organism>
<reference evidence="8 9" key="1">
    <citation type="submission" date="2024-04" db="EMBL/GenBank/DDBJ databases">
        <authorList>
            <person name="Cremers G."/>
        </authorList>
    </citation>
    <scope>NUCLEOTIDE SEQUENCE [LARGE SCALE GENOMIC DNA]</scope>
    <source>
        <strain evidence="8">MeCH1-AG</strain>
    </source>
</reference>
<keyword evidence="4 8" id="KW-0067">ATP-binding</keyword>
<protein>
    <submittedName>
        <fullName evidence="8">Heme exporter subunit ATP-binding component of ABC superfamily</fullName>
    </submittedName>
</protein>
<dbReference type="NCBIfam" id="TIGR01189">
    <property type="entry name" value="ccmA"/>
    <property type="match status" value="1"/>
</dbReference>
<dbReference type="PROSITE" id="PS50893">
    <property type="entry name" value="ABC_TRANSPORTER_2"/>
    <property type="match status" value="1"/>
</dbReference>
<keyword evidence="2" id="KW-0547">Nucleotide-binding</keyword>
<evidence type="ECO:0000256" key="5">
    <source>
        <dbReference type="ARBA" id="ARBA00022967"/>
    </source>
</evidence>
<dbReference type="Pfam" id="PF00005">
    <property type="entry name" value="ABC_tran"/>
    <property type="match status" value="1"/>
</dbReference>
<dbReference type="InterPro" id="IPR003439">
    <property type="entry name" value="ABC_transporter-like_ATP-bd"/>
</dbReference>
<feature type="domain" description="ABC transporter" evidence="7">
    <location>
        <begin position="15"/>
        <end position="216"/>
    </location>
</feature>
<dbReference type="SUPFAM" id="SSF52540">
    <property type="entry name" value="P-loop containing nucleoside triphosphate hydrolases"/>
    <property type="match status" value="1"/>
</dbReference>
<dbReference type="RefSeq" id="WP_348758445.1">
    <property type="nucleotide sequence ID" value="NZ_OZ026884.1"/>
</dbReference>
<dbReference type="EMBL" id="OZ026884">
    <property type="protein sequence ID" value="CAL1238833.1"/>
    <property type="molecule type" value="Genomic_DNA"/>
</dbReference>
<dbReference type="InterPro" id="IPR005895">
    <property type="entry name" value="ABC_transptr_haem_export_CcmA"/>
</dbReference>
<evidence type="ECO:0000256" key="1">
    <source>
        <dbReference type="ARBA" id="ARBA00022448"/>
    </source>
</evidence>
<dbReference type="Proteomes" id="UP001497493">
    <property type="component" value="Chromosome"/>
</dbReference>
<dbReference type="NCBIfam" id="NF010061">
    <property type="entry name" value="PRK13538.1"/>
    <property type="match status" value="1"/>
</dbReference>
<dbReference type="SMART" id="SM00382">
    <property type="entry name" value="AAA"/>
    <property type="match status" value="1"/>
</dbReference>